<dbReference type="Gene3D" id="3.30.420.10">
    <property type="entry name" value="Ribonuclease H-like superfamily/Ribonuclease H"/>
    <property type="match status" value="1"/>
</dbReference>
<dbReference type="FunFam" id="3.30.420.10:FF:000032">
    <property type="entry name" value="Retrovirus-related Pol polyprotein from transposon 297-like Protein"/>
    <property type="match status" value="1"/>
</dbReference>
<dbReference type="GO" id="GO:0015074">
    <property type="term" value="P:DNA integration"/>
    <property type="evidence" value="ECO:0007669"/>
    <property type="project" value="InterPro"/>
</dbReference>
<evidence type="ECO:0000313" key="3">
    <source>
        <dbReference type="EMBL" id="CAF1005522.1"/>
    </source>
</evidence>
<dbReference type="PANTHER" id="PTHR37984">
    <property type="entry name" value="PROTEIN CBG26694"/>
    <property type="match status" value="1"/>
</dbReference>
<dbReference type="InterPro" id="IPR001584">
    <property type="entry name" value="Integrase_cat-core"/>
</dbReference>
<proteinExistence type="predicted"/>
<keyword evidence="4" id="KW-1185">Reference proteome</keyword>
<feature type="domain" description="Integrase catalytic" evidence="2">
    <location>
        <begin position="1"/>
        <end position="123"/>
    </location>
</feature>
<sequence length="439" mass="51912">WIVLYAIKNIDAKTTAKFLFEFICKFGIPRAFLSDQGKNYQAQLLQELWELLDIRRLRTSRFHPECDGLSERLNRTLKRMIKCFINDNDDNWDELLPALSFAYNTAIHFTTKFTPYELMYGRKPKLPIDLVYKIPNLNLKFDPNGYAEYIKNKFTKMYETVRKNRDVRVLKNKVIYDRQVMAAKFKEGDAVWLKNEQVKKGQSKKFIYNWKGPYIIVKNIRDVNYIIRPINKKNRRLITVNRSPRKKLNYKQFGTTRSKRAKEIVKRAKTLLRKRIITSPNELSEGDINKDNLLIDVQDIYEQKTVVNKSSDDRINSENGINGQITNFDQGSVQGNDHDDNTIESDNSQKEEKNDPTHKEKIFKEIFVPDRPVRNSRTGMDDELIRFSMEYEDKKWTTRRPTRRIYGVGYNEAEIAKNKARIEMLRLRSKLQPIPISDD</sequence>
<organism evidence="3 4">
    <name type="scientific">Brachionus calyciflorus</name>
    <dbReference type="NCBI Taxonomy" id="104777"/>
    <lineage>
        <taxon>Eukaryota</taxon>
        <taxon>Metazoa</taxon>
        <taxon>Spiralia</taxon>
        <taxon>Gnathifera</taxon>
        <taxon>Rotifera</taxon>
        <taxon>Eurotatoria</taxon>
        <taxon>Monogononta</taxon>
        <taxon>Pseudotrocha</taxon>
        <taxon>Ploima</taxon>
        <taxon>Brachionidae</taxon>
        <taxon>Brachionus</taxon>
    </lineage>
</organism>
<gene>
    <name evidence="3" type="ORF">OXX778_LOCUS16632</name>
</gene>
<dbReference type="EMBL" id="CAJNOC010003989">
    <property type="protein sequence ID" value="CAF1005522.1"/>
    <property type="molecule type" value="Genomic_DNA"/>
</dbReference>
<dbReference type="InterPro" id="IPR036397">
    <property type="entry name" value="RNaseH_sf"/>
</dbReference>
<accession>A0A814H434</accession>
<feature type="compositionally biased region" description="Polar residues" evidence="1">
    <location>
        <begin position="317"/>
        <end position="335"/>
    </location>
</feature>
<evidence type="ECO:0000259" key="2">
    <source>
        <dbReference type="PROSITE" id="PS50994"/>
    </source>
</evidence>
<dbReference type="SUPFAM" id="SSF53098">
    <property type="entry name" value="Ribonuclease H-like"/>
    <property type="match status" value="1"/>
</dbReference>
<protein>
    <recommendedName>
        <fullName evidence="2">Integrase catalytic domain-containing protein</fullName>
    </recommendedName>
</protein>
<evidence type="ECO:0000313" key="4">
    <source>
        <dbReference type="Proteomes" id="UP000663879"/>
    </source>
</evidence>
<dbReference type="GO" id="GO:0003676">
    <property type="term" value="F:nucleic acid binding"/>
    <property type="evidence" value="ECO:0007669"/>
    <property type="project" value="InterPro"/>
</dbReference>
<feature type="non-terminal residue" evidence="3">
    <location>
        <position position="1"/>
    </location>
</feature>
<feature type="compositionally biased region" description="Basic and acidic residues" evidence="1">
    <location>
        <begin position="336"/>
        <end position="359"/>
    </location>
</feature>
<name>A0A814H434_9BILA</name>
<dbReference type="InterPro" id="IPR050951">
    <property type="entry name" value="Retrovirus_Pol_polyprotein"/>
</dbReference>
<dbReference type="Proteomes" id="UP000663879">
    <property type="component" value="Unassembled WGS sequence"/>
</dbReference>
<dbReference type="PROSITE" id="PS50994">
    <property type="entry name" value="INTEGRASE"/>
    <property type="match status" value="1"/>
</dbReference>
<dbReference type="OrthoDB" id="10030726at2759"/>
<comment type="caution">
    <text evidence="3">The sequence shown here is derived from an EMBL/GenBank/DDBJ whole genome shotgun (WGS) entry which is preliminary data.</text>
</comment>
<dbReference type="PANTHER" id="PTHR37984:SF15">
    <property type="entry name" value="INTEGRASE CATALYTIC DOMAIN-CONTAINING PROTEIN"/>
    <property type="match status" value="1"/>
</dbReference>
<feature type="region of interest" description="Disordered" evidence="1">
    <location>
        <begin position="309"/>
        <end position="359"/>
    </location>
</feature>
<reference evidence="3" key="1">
    <citation type="submission" date="2021-02" db="EMBL/GenBank/DDBJ databases">
        <authorList>
            <person name="Nowell W R."/>
        </authorList>
    </citation>
    <scope>NUCLEOTIDE SEQUENCE</scope>
    <source>
        <strain evidence="3">Ploen Becks lab</strain>
    </source>
</reference>
<dbReference type="AlphaFoldDB" id="A0A814H434"/>
<evidence type="ECO:0000256" key="1">
    <source>
        <dbReference type="SAM" id="MobiDB-lite"/>
    </source>
</evidence>
<dbReference type="InterPro" id="IPR012337">
    <property type="entry name" value="RNaseH-like_sf"/>
</dbReference>